<dbReference type="Gene3D" id="3.90.1530.10">
    <property type="entry name" value="Conserved hypothetical protein from pyrococcus furiosus pfu- 392566-001, ParB domain"/>
    <property type="match status" value="1"/>
</dbReference>
<organism evidence="2 3">
    <name type="scientific">Laceyella putida</name>
    <dbReference type="NCBI Taxonomy" id="110101"/>
    <lineage>
        <taxon>Bacteria</taxon>
        <taxon>Bacillati</taxon>
        <taxon>Bacillota</taxon>
        <taxon>Bacilli</taxon>
        <taxon>Bacillales</taxon>
        <taxon>Thermoactinomycetaceae</taxon>
        <taxon>Laceyella</taxon>
    </lineage>
</organism>
<protein>
    <submittedName>
        <fullName evidence="2">ParB N-terminal domain-containing protein</fullName>
    </submittedName>
</protein>
<evidence type="ECO:0000259" key="1">
    <source>
        <dbReference type="SMART" id="SM00470"/>
    </source>
</evidence>
<dbReference type="Pfam" id="PF02195">
    <property type="entry name" value="ParB_N"/>
    <property type="match status" value="1"/>
</dbReference>
<accession>A0ABW2RRD7</accession>
<dbReference type="Proteomes" id="UP001596500">
    <property type="component" value="Unassembled WGS sequence"/>
</dbReference>
<dbReference type="EMBL" id="JBHTBW010000087">
    <property type="protein sequence ID" value="MFC7443421.1"/>
    <property type="molecule type" value="Genomic_DNA"/>
</dbReference>
<dbReference type="RefSeq" id="WP_379867753.1">
    <property type="nucleotide sequence ID" value="NZ_JBHTBW010000087.1"/>
</dbReference>
<feature type="domain" description="ParB-like N-terminal" evidence="1">
    <location>
        <begin position="7"/>
        <end position="96"/>
    </location>
</feature>
<dbReference type="PANTHER" id="PTHR33375">
    <property type="entry name" value="CHROMOSOME-PARTITIONING PROTEIN PARB-RELATED"/>
    <property type="match status" value="1"/>
</dbReference>
<proteinExistence type="predicted"/>
<reference evidence="3" key="1">
    <citation type="journal article" date="2019" name="Int. J. Syst. Evol. Microbiol.">
        <title>The Global Catalogue of Microorganisms (GCM) 10K type strain sequencing project: providing services to taxonomists for standard genome sequencing and annotation.</title>
        <authorList>
            <consortium name="The Broad Institute Genomics Platform"/>
            <consortium name="The Broad Institute Genome Sequencing Center for Infectious Disease"/>
            <person name="Wu L."/>
            <person name="Ma J."/>
        </authorList>
    </citation>
    <scope>NUCLEOTIDE SEQUENCE [LARGE SCALE GENOMIC DNA]</scope>
    <source>
        <strain evidence="3">CGMCC 1.12942</strain>
    </source>
</reference>
<keyword evidence="3" id="KW-1185">Reference proteome</keyword>
<evidence type="ECO:0000313" key="3">
    <source>
        <dbReference type="Proteomes" id="UP001596500"/>
    </source>
</evidence>
<dbReference type="InterPro" id="IPR036086">
    <property type="entry name" value="ParB/Sulfiredoxin_sf"/>
</dbReference>
<dbReference type="SMART" id="SM00470">
    <property type="entry name" value="ParB"/>
    <property type="match status" value="1"/>
</dbReference>
<dbReference type="CDD" id="cd16401">
    <property type="entry name" value="ParB_N_like_MT"/>
    <property type="match status" value="1"/>
</dbReference>
<gene>
    <name evidence="2" type="ORF">ACFQNG_20395</name>
</gene>
<dbReference type="SUPFAM" id="SSF110849">
    <property type="entry name" value="ParB/Sulfiredoxin"/>
    <property type="match status" value="1"/>
</dbReference>
<evidence type="ECO:0000313" key="2">
    <source>
        <dbReference type="EMBL" id="MFC7443421.1"/>
    </source>
</evidence>
<comment type="caution">
    <text evidence="2">The sequence shown here is derived from an EMBL/GenBank/DDBJ whole genome shotgun (WGS) entry which is preliminary data.</text>
</comment>
<dbReference type="InterPro" id="IPR050336">
    <property type="entry name" value="Chromosome_partition/occlusion"/>
</dbReference>
<dbReference type="PANTHER" id="PTHR33375:SF1">
    <property type="entry name" value="CHROMOSOME-PARTITIONING PROTEIN PARB-RELATED"/>
    <property type="match status" value="1"/>
</dbReference>
<name>A0ABW2RRD7_9BACL</name>
<dbReference type="InterPro" id="IPR003115">
    <property type="entry name" value="ParB_N"/>
</dbReference>
<sequence length="205" mass="23845">MKELRIEWISIDDIHPAPYNPRVDLQPTDPAYQKLKKSIETFGLVDPLIWNKRSRYLVGGHQRFKVAKELGYTKVPCAVVDLDEQQEKALNVTLNKVGGDWNEELLATLLEELDEDLLTLTGFYEEELDELLTSLPDAQWDDLDADEEEIDYKKADVKVTIGSYHFLVEREVFEEWLNEIQLAVGFDRKSIHQEIKQRLGFHEIS</sequence>